<accession>A0A2U2BE96</accession>
<gene>
    <name evidence="3" type="ORF">DDZ16_02515</name>
</gene>
<dbReference type="Gene3D" id="2.170.130.10">
    <property type="entry name" value="TonB-dependent receptor, plug domain"/>
    <property type="match status" value="1"/>
</dbReference>
<reference evidence="3 4" key="1">
    <citation type="submission" date="2018-05" db="EMBL/GenBank/DDBJ databases">
        <title>Marinilabilia rubrum sp. nov., isolated from saltern sediment.</title>
        <authorList>
            <person name="Zhang R."/>
        </authorList>
    </citation>
    <scope>NUCLEOTIDE SEQUENCE [LARGE SCALE GENOMIC DNA]</scope>
    <source>
        <strain evidence="3 4">WTE16</strain>
    </source>
</reference>
<organism evidence="3 4">
    <name type="scientific">Marinilabilia rubra</name>
    <dbReference type="NCBI Taxonomy" id="2162893"/>
    <lineage>
        <taxon>Bacteria</taxon>
        <taxon>Pseudomonadati</taxon>
        <taxon>Bacteroidota</taxon>
        <taxon>Bacteroidia</taxon>
        <taxon>Marinilabiliales</taxon>
        <taxon>Marinilabiliaceae</taxon>
        <taxon>Marinilabilia</taxon>
    </lineage>
</organism>
<dbReference type="OrthoDB" id="9768177at2"/>
<dbReference type="InterPro" id="IPR023996">
    <property type="entry name" value="TonB-dep_OMP_SusC/RagA"/>
</dbReference>
<keyword evidence="1" id="KW-0472">Membrane</keyword>
<proteinExistence type="inferred from homology"/>
<keyword evidence="4" id="KW-1185">Reference proteome</keyword>
<feature type="domain" description="TonB-dependent receptor plug" evidence="2">
    <location>
        <begin position="133"/>
        <end position="237"/>
    </location>
</feature>
<evidence type="ECO:0000313" key="4">
    <source>
        <dbReference type="Proteomes" id="UP000244956"/>
    </source>
</evidence>
<evidence type="ECO:0000256" key="1">
    <source>
        <dbReference type="PROSITE-ProRule" id="PRU01360"/>
    </source>
</evidence>
<sequence>MKQDNFKKQLVIYLAIIFLFNAGLLFAQEGGGTQDAGTEFELRLENSDGAPVTNAMVYGNEGSLVFFPDNDGRVKVAVEQGSVLLIEGSGWASTEIDLSKDKIPSVVVLEKAAVYLDKNETLGLPMGMEVSRRNNTGAISKVDVEKLKHYPDPLLSNTMQGLGLGLTVVMNAGGMNNNPAALYLRGLPRMSGNEVLTIVDGIERPINDLIPEEIESIELLKDATSKIAYGSRAANGILMITTRRGEANRRVIKASADYGIGQATRLPDFINSYDYSRLYNEARLNDGLTPLYSEEDIEGYKNSSGPNDFRYPDVDYHDYFLKSYTNYSKFTTEFSGGNKGARYAAVGGFLQSKGLEAEGRTPTNTRFNFRGNLDVKINEMISGNMGVAVVVDNRERASLNHSEVFSALSSHRPNEYPVIIDEGIMPKDSLGTPALGTSFDKSNNLYGDLKYGGYNKAQYISGQTNFGLDFDLGSVVEGLEANAYVTFDNYFFGSEVQNKSAATYARRFIQTPEGEDSIALFELNRANYNDDIELASNENYRNAGYFGGFSYNNSFGVHELDMDLGYFFFQREVKGIDQDLKTANTYFRTNYAFDNRYVAELGLSYMGSDKFDEGNRYELFPAAGLGWVVSEEDFMAGNNIFDYLKLKASAGILGYDASTPHYLYEKRWEDTGNVSFGEQNNNNQGKVSFGQEASPGLDWEKSREINVGLEGVGFNYKLMFELNYFNELRYDIIQYASAEYPELYGKWYPYKNIGEVKNQGIELQVNWQDQIEAFSYSIGANVLWSKNEIIEQNEVDHPDQYLRTTGESTDAMYGYVSEGLFGKGVDIDGHPHQAFGDYQDGDIAYKDLNNDGIIDNRDQKMLGNSFPRTSLGLDISLKYKGWGLYALGTASLGMSSWLNNSYYWMNGEGKYSSMAMDRYHSANNPGGNYPRLTTTSGSNNYRNSDFWMENTSFFRLKNLELSYTFNNRNMSALARKVKIYARGSNLLVVSEVDDLDPEALNAGVNNYPVLSFITGGISVSF</sequence>
<comment type="caution">
    <text evidence="3">The sequence shown here is derived from an EMBL/GenBank/DDBJ whole genome shotgun (WGS) entry which is preliminary data.</text>
</comment>
<comment type="similarity">
    <text evidence="1">Belongs to the TonB-dependent receptor family.</text>
</comment>
<dbReference type="PROSITE" id="PS52016">
    <property type="entry name" value="TONB_DEPENDENT_REC_3"/>
    <property type="match status" value="1"/>
</dbReference>
<keyword evidence="1" id="KW-0998">Cell outer membrane</keyword>
<evidence type="ECO:0000259" key="2">
    <source>
        <dbReference type="Pfam" id="PF07715"/>
    </source>
</evidence>
<dbReference type="Proteomes" id="UP000244956">
    <property type="component" value="Unassembled WGS sequence"/>
</dbReference>
<keyword evidence="1" id="KW-0812">Transmembrane</keyword>
<dbReference type="RefSeq" id="WP_109262828.1">
    <property type="nucleotide sequence ID" value="NZ_QEWP01000001.1"/>
</dbReference>
<dbReference type="NCBIfam" id="TIGR04056">
    <property type="entry name" value="OMP_RagA_SusC"/>
    <property type="match status" value="1"/>
</dbReference>
<keyword evidence="1" id="KW-1134">Transmembrane beta strand</keyword>
<evidence type="ECO:0000313" key="3">
    <source>
        <dbReference type="EMBL" id="PWE01378.1"/>
    </source>
</evidence>
<dbReference type="GO" id="GO:0009279">
    <property type="term" value="C:cell outer membrane"/>
    <property type="evidence" value="ECO:0007669"/>
    <property type="project" value="UniProtKB-SubCell"/>
</dbReference>
<dbReference type="InterPro" id="IPR039426">
    <property type="entry name" value="TonB-dep_rcpt-like"/>
</dbReference>
<keyword evidence="1" id="KW-0813">Transport</keyword>
<dbReference type="InterPro" id="IPR012910">
    <property type="entry name" value="Plug_dom"/>
</dbReference>
<dbReference type="InterPro" id="IPR037066">
    <property type="entry name" value="Plug_dom_sf"/>
</dbReference>
<dbReference type="Pfam" id="PF07715">
    <property type="entry name" value="Plug"/>
    <property type="match status" value="1"/>
</dbReference>
<dbReference type="AlphaFoldDB" id="A0A2U2BE96"/>
<name>A0A2U2BE96_9BACT</name>
<protein>
    <submittedName>
        <fullName evidence="3">SusC/RagA family TonB-linked outer membrane protein</fullName>
    </submittedName>
</protein>
<dbReference type="SUPFAM" id="SSF56935">
    <property type="entry name" value="Porins"/>
    <property type="match status" value="1"/>
</dbReference>
<dbReference type="EMBL" id="QEWP01000001">
    <property type="protein sequence ID" value="PWE01378.1"/>
    <property type="molecule type" value="Genomic_DNA"/>
</dbReference>
<comment type="subcellular location">
    <subcellularLocation>
        <location evidence="1">Cell outer membrane</location>
        <topology evidence="1">Multi-pass membrane protein</topology>
    </subcellularLocation>
</comment>